<dbReference type="AlphaFoldDB" id="A0A6H9T5M7"/>
<feature type="transmembrane region" description="Helical" evidence="1">
    <location>
        <begin position="25"/>
        <end position="49"/>
    </location>
</feature>
<dbReference type="EMBL" id="VZOJ01000002">
    <property type="protein sequence ID" value="KAB0644610.1"/>
    <property type="molecule type" value="Genomic_DNA"/>
</dbReference>
<keyword evidence="1" id="KW-0812">Transmembrane</keyword>
<gene>
    <name evidence="2" type="ORF">F7R21_02075</name>
</gene>
<keyword evidence="1" id="KW-0472">Membrane</keyword>
<evidence type="ECO:0000313" key="2">
    <source>
        <dbReference type="EMBL" id="KAB0644610.1"/>
    </source>
</evidence>
<evidence type="ECO:0000313" key="3">
    <source>
        <dbReference type="Proteomes" id="UP000430232"/>
    </source>
</evidence>
<protein>
    <submittedName>
        <fullName evidence="2">Uncharacterized protein</fullName>
    </submittedName>
</protein>
<name>A0A6H9T5M7_9BURK</name>
<reference evidence="2 3" key="1">
    <citation type="submission" date="2019-09" db="EMBL/GenBank/DDBJ databases">
        <title>Draft genome sequences of 48 bacterial type strains from the CCUG.</title>
        <authorList>
            <person name="Tunovic T."/>
            <person name="Pineiro-Iglesias B."/>
            <person name="Unosson C."/>
            <person name="Inganas E."/>
            <person name="Ohlen M."/>
            <person name="Cardew S."/>
            <person name="Jensie-Markopoulos S."/>
            <person name="Salva-Serra F."/>
            <person name="Jaen-Luchoro D."/>
            <person name="Karlsson R."/>
            <person name="Svensson-Stadler L."/>
            <person name="Chun J."/>
            <person name="Moore E."/>
        </authorList>
    </citation>
    <scope>NUCLEOTIDE SEQUENCE [LARGE SCALE GENOMIC DNA]</scope>
    <source>
        <strain evidence="2 3">CCUG 54555</strain>
    </source>
</reference>
<dbReference type="OrthoDB" id="9035490at2"/>
<dbReference type="Proteomes" id="UP000430232">
    <property type="component" value="Unassembled WGS sequence"/>
</dbReference>
<sequence>MLLQTLAVPSPIAVDLVAQLASTGAWPYIAIGTVAALLIAVVNTVRVVIAAIRRYERSRAVRIMQLRHPHCHVKRLSKGQWLLIDKDTGTEYVPPPLEHPPINEWI</sequence>
<accession>A0A6H9T5M7</accession>
<keyword evidence="3" id="KW-1185">Reference proteome</keyword>
<organism evidence="2 3">
    <name type="scientific">Burkholderia latens</name>
    <dbReference type="NCBI Taxonomy" id="488446"/>
    <lineage>
        <taxon>Bacteria</taxon>
        <taxon>Pseudomonadati</taxon>
        <taxon>Pseudomonadota</taxon>
        <taxon>Betaproteobacteria</taxon>
        <taxon>Burkholderiales</taxon>
        <taxon>Burkholderiaceae</taxon>
        <taxon>Burkholderia</taxon>
        <taxon>Burkholderia cepacia complex</taxon>
    </lineage>
</organism>
<keyword evidence="1" id="KW-1133">Transmembrane helix</keyword>
<dbReference type="RefSeq" id="WP_062911832.1">
    <property type="nucleotide sequence ID" value="NZ_CABVPL010000004.1"/>
</dbReference>
<dbReference type="GeneID" id="99788095"/>
<proteinExistence type="predicted"/>
<comment type="caution">
    <text evidence="2">The sequence shown here is derived from an EMBL/GenBank/DDBJ whole genome shotgun (WGS) entry which is preliminary data.</text>
</comment>
<evidence type="ECO:0000256" key="1">
    <source>
        <dbReference type="SAM" id="Phobius"/>
    </source>
</evidence>